<evidence type="ECO:0000313" key="2">
    <source>
        <dbReference type="Proteomes" id="UP001567538"/>
    </source>
</evidence>
<reference evidence="1 2" key="1">
    <citation type="submission" date="2024-06" db="EMBL/GenBank/DDBJ databases">
        <title>A chromosome level genome sequence of Diviner's sage (Salvia divinorum).</title>
        <authorList>
            <person name="Ford S.A."/>
            <person name="Ro D.-K."/>
            <person name="Ness R.W."/>
            <person name="Phillips M.A."/>
        </authorList>
    </citation>
    <scope>NUCLEOTIDE SEQUENCE [LARGE SCALE GENOMIC DNA]</scope>
    <source>
        <strain evidence="1">SAF-2024a</strain>
        <tissue evidence="1">Leaf</tissue>
    </source>
</reference>
<dbReference type="AlphaFoldDB" id="A0ABD1GL37"/>
<dbReference type="Proteomes" id="UP001567538">
    <property type="component" value="Unassembled WGS sequence"/>
</dbReference>
<name>A0ABD1GL37_SALDI</name>
<comment type="caution">
    <text evidence="1">The sequence shown here is derived from an EMBL/GenBank/DDBJ whole genome shotgun (WGS) entry which is preliminary data.</text>
</comment>
<evidence type="ECO:0000313" key="1">
    <source>
        <dbReference type="EMBL" id="KAL1544836.1"/>
    </source>
</evidence>
<dbReference type="EMBL" id="JBEAFC010000008">
    <property type="protein sequence ID" value="KAL1544836.1"/>
    <property type="molecule type" value="Genomic_DNA"/>
</dbReference>
<organism evidence="1 2">
    <name type="scientific">Salvia divinorum</name>
    <name type="common">Maria pastora</name>
    <name type="synonym">Diviner's sage</name>
    <dbReference type="NCBI Taxonomy" id="28513"/>
    <lineage>
        <taxon>Eukaryota</taxon>
        <taxon>Viridiplantae</taxon>
        <taxon>Streptophyta</taxon>
        <taxon>Embryophyta</taxon>
        <taxon>Tracheophyta</taxon>
        <taxon>Spermatophyta</taxon>
        <taxon>Magnoliopsida</taxon>
        <taxon>eudicotyledons</taxon>
        <taxon>Gunneridae</taxon>
        <taxon>Pentapetalae</taxon>
        <taxon>asterids</taxon>
        <taxon>lamiids</taxon>
        <taxon>Lamiales</taxon>
        <taxon>Lamiaceae</taxon>
        <taxon>Nepetoideae</taxon>
        <taxon>Mentheae</taxon>
        <taxon>Salviinae</taxon>
        <taxon>Salvia</taxon>
        <taxon>Salvia subgen. Calosphace</taxon>
    </lineage>
</organism>
<proteinExistence type="predicted"/>
<keyword evidence="2" id="KW-1185">Reference proteome</keyword>
<gene>
    <name evidence="1" type="ORF">AAHA92_21639</name>
</gene>
<sequence length="82" mass="9327">MPYNRHICRPHESRLPPLSASRRVAALLRFSRLCQPQNEVSLQPHHRAEASASQPRVCLVQTPNLIVDKGPSRSYNLVFVVE</sequence>
<protein>
    <submittedName>
        <fullName evidence="1">Uncharacterized protein</fullName>
    </submittedName>
</protein>
<accession>A0ABD1GL37</accession>